<keyword evidence="2" id="KW-0831">Ubiquinone biosynthesis</keyword>
<evidence type="ECO:0000256" key="2">
    <source>
        <dbReference type="ARBA" id="ARBA00022688"/>
    </source>
</evidence>
<dbReference type="PANTHER" id="PTHR38683">
    <property type="entry name" value="CHORISMATE PYRUVATE-LYASE"/>
    <property type="match status" value="1"/>
</dbReference>
<keyword evidence="4" id="KW-0670">Pyruvate</keyword>
<proteinExistence type="predicted"/>
<dbReference type="SUPFAM" id="SSF64288">
    <property type="entry name" value="Chorismate lyase-like"/>
    <property type="match status" value="1"/>
</dbReference>
<comment type="caution">
    <text evidence="5">The sequence shown here is derived from an EMBL/GenBank/DDBJ whole genome shotgun (WGS) entry which is preliminary data.</text>
</comment>
<accession>A0A318J4A7</accession>
<protein>
    <submittedName>
        <fullName evidence="5">Chorismate lyase</fullName>
    </submittedName>
</protein>
<dbReference type="AlphaFoldDB" id="A0A318J4A7"/>
<dbReference type="PANTHER" id="PTHR38683:SF1">
    <property type="entry name" value="CHORISMATE PYRUVATE-LYASE"/>
    <property type="match status" value="1"/>
</dbReference>
<keyword evidence="1" id="KW-0963">Cytoplasm</keyword>
<evidence type="ECO:0000256" key="1">
    <source>
        <dbReference type="ARBA" id="ARBA00022490"/>
    </source>
</evidence>
<dbReference type="Pfam" id="PF04345">
    <property type="entry name" value="Chor_lyase"/>
    <property type="match status" value="1"/>
</dbReference>
<sequence>MSGFGIMRAMIQDTHWLPQPPDLAPGLLAFVSEAGSLTERLLATGHRFGVQVLSQGASPANPDEPALLALPADSLLYARHVLLTLDDTPVVYARSIARLDCPVWQPILDRGSRSLGLTLFGGLPQLQRGPLHYQQLGPAHPLHQACASDSTSLTARRCRFVLDEAPMVVCEVFLPALKDFAR</sequence>
<keyword evidence="3 5" id="KW-0456">Lyase</keyword>
<dbReference type="GO" id="GO:0005829">
    <property type="term" value="C:cytosol"/>
    <property type="evidence" value="ECO:0007669"/>
    <property type="project" value="TreeGrafter"/>
</dbReference>
<dbReference type="InterPro" id="IPR007440">
    <property type="entry name" value="Chorismate--pyruvate_lyase"/>
</dbReference>
<evidence type="ECO:0000313" key="5">
    <source>
        <dbReference type="EMBL" id="PXX43486.1"/>
    </source>
</evidence>
<evidence type="ECO:0000313" key="6">
    <source>
        <dbReference type="Proteomes" id="UP000248395"/>
    </source>
</evidence>
<dbReference type="EMBL" id="QJKC01000015">
    <property type="protein sequence ID" value="PXX43486.1"/>
    <property type="molecule type" value="Genomic_DNA"/>
</dbReference>
<keyword evidence="6" id="KW-1185">Reference proteome</keyword>
<reference evidence="5 6" key="1">
    <citation type="submission" date="2018-05" db="EMBL/GenBank/DDBJ databases">
        <title>Genomic Encyclopedia of Type Strains, Phase IV (KMG-IV): sequencing the most valuable type-strain genomes for metagenomic binning, comparative biology and taxonomic classification.</title>
        <authorList>
            <person name="Goeker M."/>
        </authorList>
    </citation>
    <scope>NUCLEOTIDE SEQUENCE [LARGE SCALE GENOMIC DNA]</scope>
    <source>
        <strain evidence="5 6">DSM 25134</strain>
    </source>
</reference>
<dbReference type="Proteomes" id="UP000248395">
    <property type="component" value="Unassembled WGS sequence"/>
</dbReference>
<dbReference type="GO" id="GO:0006744">
    <property type="term" value="P:ubiquinone biosynthetic process"/>
    <property type="evidence" value="ECO:0007669"/>
    <property type="project" value="UniProtKB-KW"/>
</dbReference>
<organism evidence="5 6">
    <name type="scientific">Aquitalea magnusonii</name>
    <dbReference type="NCBI Taxonomy" id="332411"/>
    <lineage>
        <taxon>Bacteria</taxon>
        <taxon>Pseudomonadati</taxon>
        <taxon>Pseudomonadota</taxon>
        <taxon>Betaproteobacteria</taxon>
        <taxon>Neisseriales</taxon>
        <taxon>Chromobacteriaceae</taxon>
        <taxon>Aquitalea</taxon>
    </lineage>
</organism>
<name>A0A318J4A7_9NEIS</name>
<evidence type="ECO:0000256" key="3">
    <source>
        <dbReference type="ARBA" id="ARBA00023239"/>
    </source>
</evidence>
<dbReference type="Gene3D" id="3.40.1410.10">
    <property type="entry name" value="Chorismate lyase-like"/>
    <property type="match status" value="1"/>
</dbReference>
<gene>
    <name evidence="5" type="ORF">DFR38_115114</name>
</gene>
<dbReference type="InterPro" id="IPR028978">
    <property type="entry name" value="Chorismate_lyase_/UTRA_dom_sf"/>
</dbReference>
<evidence type="ECO:0000256" key="4">
    <source>
        <dbReference type="ARBA" id="ARBA00023317"/>
    </source>
</evidence>
<dbReference type="GO" id="GO:0008813">
    <property type="term" value="F:chorismate lyase activity"/>
    <property type="evidence" value="ECO:0007669"/>
    <property type="project" value="InterPro"/>
</dbReference>